<evidence type="ECO:0000313" key="1">
    <source>
        <dbReference type="EMBL" id="PCI79704.1"/>
    </source>
</evidence>
<accession>A0A2A4XAZ5</accession>
<dbReference type="AlphaFoldDB" id="A0A2A4XAZ5"/>
<dbReference type="Proteomes" id="UP000218767">
    <property type="component" value="Unassembled WGS sequence"/>
</dbReference>
<protein>
    <submittedName>
        <fullName evidence="1">Multidrug transporter</fullName>
    </submittedName>
</protein>
<dbReference type="InterPro" id="IPR010836">
    <property type="entry name" value="SapC"/>
</dbReference>
<comment type="caution">
    <text evidence="1">The sequence shown here is derived from an EMBL/GenBank/DDBJ whole genome shotgun (WGS) entry which is preliminary data.</text>
</comment>
<reference evidence="2" key="1">
    <citation type="submission" date="2017-08" db="EMBL/GenBank/DDBJ databases">
        <title>A dynamic microbial community with high functional redundancy inhabits the cold, oxic subseafloor aquifer.</title>
        <authorList>
            <person name="Tully B.J."/>
            <person name="Wheat C.G."/>
            <person name="Glazer B.T."/>
            <person name="Huber J.A."/>
        </authorList>
    </citation>
    <scope>NUCLEOTIDE SEQUENCE [LARGE SCALE GENOMIC DNA]</scope>
</reference>
<organism evidence="1 2">
    <name type="scientific">SAR86 cluster bacterium</name>
    <dbReference type="NCBI Taxonomy" id="2030880"/>
    <lineage>
        <taxon>Bacteria</taxon>
        <taxon>Pseudomonadati</taxon>
        <taxon>Pseudomonadota</taxon>
        <taxon>Gammaproteobacteria</taxon>
        <taxon>SAR86 cluster</taxon>
    </lineage>
</organism>
<dbReference type="EMBL" id="NVUL01000015">
    <property type="protein sequence ID" value="PCI79704.1"/>
    <property type="molecule type" value="Genomic_DNA"/>
</dbReference>
<proteinExistence type="predicted"/>
<gene>
    <name evidence="1" type="ORF">COB20_04390</name>
</gene>
<sequence length="243" mass="27696">MASPVALQNDKHAKLKITESGDYARYKDQHLIPIIAPDFFTLCAEFPVVFVKDSTGDQFVPVAIMGLREGQNLYCQTEEWKAQVVPIRFSNAPFSIVRIDAESDQLAVLVDEESSMLSETKGTPLFKEDGERSEYLEKKMEYLVNTAQQTVQTENICKLLKEKDLLTTQQLQLQHRQDSQRYDINGVYTVDEKKLNALSDEEFLDLRKQGIIPLIYAHLSSLQQLRRISEMQYNADKAAEASA</sequence>
<dbReference type="Pfam" id="PF07277">
    <property type="entry name" value="SapC"/>
    <property type="match status" value="1"/>
</dbReference>
<evidence type="ECO:0000313" key="2">
    <source>
        <dbReference type="Proteomes" id="UP000218767"/>
    </source>
</evidence>
<name>A0A2A4XAZ5_9GAMM</name>